<proteinExistence type="predicted"/>
<feature type="repeat" description="ANK" evidence="3">
    <location>
        <begin position="565"/>
        <end position="589"/>
    </location>
</feature>
<protein>
    <recommendedName>
        <fullName evidence="7">Ankyrin repeat protein</fullName>
    </recommendedName>
</protein>
<dbReference type="OrthoDB" id="539213at2759"/>
<evidence type="ECO:0000256" key="3">
    <source>
        <dbReference type="PROSITE-ProRule" id="PRU00023"/>
    </source>
</evidence>
<dbReference type="EMBL" id="CAFZ01000005">
    <property type="protein sequence ID" value="CCA66774.1"/>
    <property type="molecule type" value="Genomic_DNA"/>
</dbReference>
<keyword evidence="2 3" id="KW-0040">ANK repeat</keyword>
<dbReference type="PANTHER" id="PTHR24173">
    <property type="entry name" value="ANKYRIN REPEAT CONTAINING"/>
    <property type="match status" value="1"/>
</dbReference>
<reference evidence="5 6" key="1">
    <citation type="journal article" date="2011" name="PLoS Pathog.">
        <title>Endophytic Life Strategies Decoded by Genome and Transcriptome Analyses of the Mutualistic Root Symbiont Piriformospora indica.</title>
        <authorList>
            <person name="Zuccaro A."/>
            <person name="Lahrmann U."/>
            <person name="Guldener U."/>
            <person name="Langen G."/>
            <person name="Pfiffi S."/>
            <person name="Biedenkopf D."/>
            <person name="Wong P."/>
            <person name="Samans B."/>
            <person name="Grimm C."/>
            <person name="Basiewicz M."/>
            <person name="Murat C."/>
            <person name="Martin F."/>
            <person name="Kogel K.H."/>
        </authorList>
    </citation>
    <scope>NUCLEOTIDE SEQUENCE [LARGE SCALE GENOMIC DNA]</scope>
    <source>
        <strain evidence="5 6">DSM 11827</strain>
    </source>
</reference>
<dbReference type="PROSITE" id="PS50297">
    <property type="entry name" value="ANK_REP_REGION"/>
    <property type="match status" value="2"/>
</dbReference>
<dbReference type="SMART" id="SM00248">
    <property type="entry name" value="ANK"/>
    <property type="match status" value="8"/>
</dbReference>
<dbReference type="Gene3D" id="1.25.40.20">
    <property type="entry name" value="Ankyrin repeat-containing domain"/>
    <property type="match status" value="3"/>
</dbReference>
<comment type="caution">
    <text evidence="5">The sequence shown here is derived from an EMBL/GenBank/DDBJ whole genome shotgun (WGS) entry which is preliminary data.</text>
</comment>
<name>G4T640_SERID</name>
<dbReference type="SUPFAM" id="SSF48403">
    <property type="entry name" value="Ankyrin repeat"/>
    <property type="match status" value="2"/>
</dbReference>
<evidence type="ECO:0000256" key="2">
    <source>
        <dbReference type="ARBA" id="ARBA00023043"/>
    </source>
</evidence>
<feature type="repeat" description="ANK" evidence="3">
    <location>
        <begin position="1562"/>
        <end position="1594"/>
    </location>
</feature>
<feature type="region of interest" description="Disordered" evidence="4">
    <location>
        <begin position="596"/>
        <end position="673"/>
    </location>
</feature>
<dbReference type="OMA" id="ETDWTEM"/>
<accession>G4T640</accession>
<dbReference type="PROSITE" id="PS50088">
    <property type="entry name" value="ANK_REPEAT"/>
    <property type="match status" value="3"/>
</dbReference>
<keyword evidence="6" id="KW-1185">Reference proteome</keyword>
<organism evidence="5 6">
    <name type="scientific">Serendipita indica (strain DSM 11827)</name>
    <name type="common">Root endophyte fungus</name>
    <name type="synonym">Piriformospora indica</name>
    <dbReference type="NCBI Taxonomy" id="1109443"/>
    <lineage>
        <taxon>Eukaryota</taxon>
        <taxon>Fungi</taxon>
        <taxon>Dikarya</taxon>
        <taxon>Basidiomycota</taxon>
        <taxon>Agaricomycotina</taxon>
        <taxon>Agaricomycetes</taxon>
        <taxon>Sebacinales</taxon>
        <taxon>Serendipitaceae</taxon>
        <taxon>Serendipita</taxon>
    </lineage>
</organism>
<dbReference type="Pfam" id="PF12796">
    <property type="entry name" value="Ank_2"/>
    <property type="match status" value="2"/>
</dbReference>
<evidence type="ECO:0008006" key="7">
    <source>
        <dbReference type="Google" id="ProtNLM"/>
    </source>
</evidence>
<dbReference type="PANTHER" id="PTHR24173:SF74">
    <property type="entry name" value="ANKYRIN REPEAT DOMAIN-CONTAINING PROTEIN 16"/>
    <property type="match status" value="1"/>
</dbReference>
<dbReference type="HOGENOM" id="CLU_003548_0_0_1"/>
<sequence>MALDASYSRDFVNKVSQGVPLQDALDAAIASETELRKIFATDRANKLVKDPYIGLVDVFDAPDAIKRIHARDVPDGDDSPLRFAKHVFPLKTKDRVASGEYAIASTLDEFRTSWNVFTEGALSQLTDWSNVVASGGSVLASLLPLPAYARGSKRGIRKYFHGEAYSSSDIDLFLYGLTPEQAEKKAIQIYEAVRDSVPWDTVCVRTKHSIAIHSQYPYRPVQIVLRLYASPAEILAGFDIDCACFLYDGSRVFGNPRGLSAVMCQANLVDMTRRSPSYEVRLAKYAQRGFEVHVPTLCREDIDPTIFERSINRIEGLARLLVLERLSNPDDRTKYLESRRELRGRPETVGYSRRAMRRRKRVKGDVRAQAALFGGLSSSDYGTQSFHIPYGPGFDAKKLTKFIYGTDLGMNSTFNPKNKDRRLHRHPAFFGDMQQVMEDCCEYCPEPLTVEERDLQVEEDKTYIRGRVEFMQEDPGRQMMTGSFHPIDEGEWSAQAYLGPVEKLFQAIAIHDIETVRDILEGGFDLQKRDHVGRTSLHLAILTGSTKIAEYLIDAGARITARLVDGRTSLHLAAQYGLNDVVIKLIEKSKLNEIKAEEDRRATEARKREEEAGQDTDVSEDDDEARASSEDDWDSEEDEKPRRKNKQPKPNEATMPVNEQAAEGGAIPEDNEEQPDILDINVPDWDYFYTPVCHAIAAGHIQVVSTLIHAGADIISPFKRGSQYAQYTVYPLTLTLFIDDEHLACAIAEKLIENGATCTAADENLRTVFYQAVLAQSISLVRTFLRVDPNSKSAINFVTSLGNYRGAATPLVRAIALNDRPMVALLLASGAEARITEEMFDRSWEAQGSVESTNRYVYRPQKQPFQWLADSFMPVETAIAAGNDLVFPLIELGADLNLGLKSFQNAYSRNYAITILDGLREAIKDAENTLQHLQTLNTEDRKATSTITSPFGFSNLTSTSPGFTLVPSPTQTSTDENLASWLYGHFDSYLDLKLAQAAKNAPKALPEVTEEDANIVQKAAVQTAKVRLEWLRDIEQVTLAYGGKGVKELHPTITEDMIQSGGQRHFGGFSTPIISSNANFASRVPKPVDLEYKLYRDAYHQHEIVPAHLRGLYGRLFEACWKGDVATIQRLCLPPKDGKREKDTTYLQVAAFVTLANCDSRFIPVKGSSFSTLAIAVIAKQWNAAKAILAIASAQYEKKQGNPKSFNYSVSDSDDSDVDDDESDMNEPEAMTKPVLIDLAQRLSVVKTSVAPETFFGTEAFYPSVYGEILRHGGPLQHSIYSGDVDTLDKVLELGRLCDPVQTISVGHVPAALAFDNPKMLDALIRRFGIGIAVEDDDNDNDDGHGDEADSGKKVKVSKTYLGLNVNGKKRKDLAQQADPDAPGIVEHMGLPIVWQAAQDNCLGILEWLSTSAPLDAYKHYMATSKDDHARAMRKIRDFDHVFPSLIGATITANGENVVFAHLMGGGNLDTLKKLFALFPTLKASANIIHHLVARGHLELLKHVFSKLNKDQLATMLSTQTKTSQSTPLLIAVKKADSDIVKLLLSFDHPVTSQTLLTRDKQGNLPIHVAVRKGSPQLVQALFDANPKTIFMENATGSTSLEYAEYLYALWLAQSGPKNQTYVPPLTWTPTSGPPPILAAPAGTNFSPWSKVHYFLSRLNSERVVNQVTPEDVEALSQLIASLEAEGRLESNHQVRQSLDRYLWRTRTAAKAWEELSAVRTKAQSIQRTIQEAQRQQSVVTTYTGDIIATFSGYAQDPLQSNVRTLYVPAKEVRDILLRAASTSGMTPRRELVHLLDAQRAVESALEKATGNNSPYAGYQFGAVSQHPWRYRGRSKNIEDRIGDMALEEKQSFRFTLNLQVTLMHEF</sequence>
<keyword evidence="1" id="KW-0677">Repeat</keyword>
<evidence type="ECO:0000256" key="4">
    <source>
        <dbReference type="SAM" id="MobiDB-lite"/>
    </source>
</evidence>
<feature type="region of interest" description="Disordered" evidence="4">
    <location>
        <begin position="1201"/>
        <end position="1229"/>
    </location>
</feature>
<feature type="compositionally biased region" description="Acidic residues" evidence="4">
    <location>
        <begin position="612"/>
        <end position="638"/>
    </location>
</feature>
<evidence type="ECO:0000256" key="1">
    <source>
        <dbReference type="ARBA" id="ARBA00022737"/>
    </source>
</evidence>
<dbReference type="Proteomes" id="UP000007148">
    <property type="component" value="Unassembled WGS sequence"/>
</dbReference>
<dbReference type="eggNOG" id="ENOG502QU61">
    <property type="taxonomic scope" value="Eukaryota"/>
</dbReference>
<dbReference type="InterPro" id="IPR002110">
    <property type="entry name" value="Ankyrin_rpt"/>
</dbReference>
<evidence type="ECO:0000313" key="6">
    <source>
        <dbReference type="Proteomes" id="UP000007148"/>
    </source>
</evidence>
<gene>
    <name evidence="5" type="ORF">PIIN_00454</name>
</gene>
<evidence type="ECO:0000313" key="5">
    <source>
        <dbReference type="EMBL" id="CCA66774.1"/>
    </source>
</evidence>
<dbReference type="InterPro" id="IPR036770">
    <property type="entry name" value="Ankyrin_rpt-contain_sf"/>
</dbReference>
<dbReference type="InParanoid" id="G4T640"/>
<dbReference type="STRING" id="1109443.G4T640"/>
<feature type="repeat" description="ANK" evidence="3">
    <location>
        <begin position="532"/>
        <end position="564"/>
    </location>
</feature>
<feature type="compositionally biased region" description="Basic and acidic residues" evidence="4">
    <location>
        <begin position="596"/>
        <end position="611"/>
    </location>
</feature>
<feature type="compositionally biased region" description="Acidic residues" evidence="4">
    <location>
        <begin position="1212"/>
        <end position="1227"/>
    </location>
</feature>